<dbReference type="GO" id="GO:0005096">
    <property type="term" value="F:GTPase activator activity"/>
    <property type="evidence" value="ECO:0007669"/>
    <property type="project" value="UniProtKB-KW"/>
</dbReference>
<dbReference type="Gene3D" id="2.30.29.30">
    <property type="entry name" value="Pleckstrin-homology domain (PH domain)/Phosphotyrosine-binding domain (PTB)"/>
    <property type="match status" value="1"/>
</dbReference>
<dbReference type="CDD" id="cd01817">
    <property type="entry name" value="RBD1_RGS12_like"/>
    <property type="match status" value="1"/>
</dbReference>
<reference evidence="10" key="1">
    <citation type="submission" date="2025-08" db="UniProtKB">
        <authorList>
            <consortium name="RefSeq"/>
        </authorList>
    </citation>
    <scope>IDENTIFICATION</scope>
    <source>
        <strain evidence="10">11010-0011.00</strain>
        <tissue evidence="10">Whole body</tissue>
    </source>
</reference>
<dbReference type="Proteomes" id="UP000504634">
    <property type="component" value="Unplaced"/>
</dbReference>
<proteinExistence type="predicted"/>
<dbReference type="PRINTS" id="PR01301">
    <property type="entry name" value="RGSPROTEIN"/>
</dbReference>
<dbReference type="SMART" id="SM00228">
    <property type="entry name" value="PDZ"/>
    <property type="match status" value="1"/>
</dbReference>
<feature type="region of interest" description="Disordered" evidence="5">
    <location>
        <begin position="1328"/>
        <end position="1391"/>
    </location>
</feature>
<protein>
    <submittedName>
        <fullName evidence="10">Regulator of G-protein signaling loco isoform X1</fullName>
    </submittedName>
</protein>
<evidence type="ECO:0000259" key="7">
    <source>
        <dbReference type="PROSITE" id="PS50132"/>
    </source>
</evidence>
<dbReference type="Pfam" id="PF00595">
    <property type="entry name" value="PDZ"/>
    <property type="match status" value="1"/>
</dbReference>
<dbReference type="PROSITE" id="PS50106">
    <property type="entry name" value="PDZ"/>
    <property type="match status" value="1"/>
</dbReference>
<dbReference type="InterPro" id="IPR036034">
    <property type="entry name" value="PDZ_sf"/>
</dbReference>
<dbReference type="CDD" id="cd13162">
    <property type="entry name" value="PTB_RGS12"/>
    <property type="match status" value="1"/>
</dbReference>
<dbReference type="RefSeq" id="XP_030371698.1">
    <property type="nucleotide sequence ID" value="XM_030515838.1"/>
</dbReference>
<dbReference type="InterPro" id="IPR044926">
    <property type="entry name" value="RGS_subdomain_2"/>
</dbReference>
<feature type="region of interest" description="Disordered" evidence="5">
    <location>
        <begin position="733"/>
        <end position="786"/>
    </location>
</feature>
<feature type="region of interest" description="Disordered" evidence="5">
    <location>
        <begin position="1479"/>
        <end position="1509"/>
    </location>
</feature>
<dbReference type="SUPFAM" id="SSF54236">
    <property type="entry name" value="Ubiquitin-like"/>
    <property type="match status" value="2"/>
</dbReference>
<evidence type="ECO:0000259" key="6">
    <source>
        <dbReference type="PROSITE" id="PS50106"/>
    </source>
</evidence>
<dbReference type="GO" id="GO:0007165">
    <property type="term" value="P:signal transduction"/>
    <property type="evidence" value="ECO:0007669"/>
    <property type="project" value="InterPro"/>
</dbReference>
<feature type="region of interest" description="Disordered" evidence="5">
    <location>
        <begin position="1077"/>
        <end position="1097"/>
    </location>
</feature>
<dbReference type="GO" id="GO:0005634">
    <property type="term" value="C:nucleus"/>
    <property type="evidence" value="ECO:0007669"/>
    <property type="project" value="TreeGrafter"/>
</dbReference>
<sequence length="1633" mass="177162">MHHHHPPLPITSTAATVAAASTSVVGNGTATGSTAQATASATTSSQQPPPQQRRRKKRPNYGTRTVEVRRGYNGFGFTISGQQPCRLSCIISNSPAEQAGLRAGDFLISVNGLNVSKLPHETVVQLIGNSFGSIRMQIAENYYSDSSDEENANAALLMQQNVRGARGLLTASLGNGLRSKPRFLHHKSKMHRLRNSPQKKPNESTVERAPRQEAAIAEMPAPSAAPDQSPLVPVLEDAPLGCLSKPSNVANVSAMVRAASATLEYRVLVGYLGTIEMPKQISHSSKLQTVRSCIRKLRQEKRQPTNVLMCILPEQMRLQNASGKSLATYPSARLNYVSSSSESENRFFGLVTSAVHNTLIEEEYEMEPGANDKANSMAHICISHSCHVFVIDTKMIDHQQHLARAHEFRLQCTRDPISNLCLEFPNNSEYVVNLIRSMYTMRIMPQATRPNLPDSFEAGAGVAAGAAAAAHSPQPSNHSEISTTTSNSDSGIGFNNDCTNISDRILVVDFAGPLAAQGAAAPQAPVASAIARPLGIFGMDNMSTGRADYLSMHPMPDPKTPTTSSSGRRPNLLASFNLIKSPATNLTATRSCDDVLSLLAGTIQDNDPALLAAASMDDISLHSVVPSLDETQMFVHPSYISASSATRKLRHSLQPQGTGIGVTTPHKVRTQGSSKPRHSLGFEAIDNVPMDIHYEQIDTWTSLQNIHQAAASTAQATNLSSSSSTQCLLEATNSEPDFGNRALPANASPFRRAWGQSSFRTPRTDKVAKQQEQQQQNAGSPLVRRTASMTASDNDVCLKTLGAGNFFLLNELKLKQARSQQQLGHALQVPQILTTEAPSAAAAAESTHELVTSELSGPCSPSSWGGSFERMLQDPAGMQTFAEFLKKEFSAENIYFWTACERYRLLESEAERASQAREIFAKHLANSSTDPVNVDSQARNLTEEKLQSAAPDIFAHAQKQIFNLMKFDSYQRFIRSDLYKSCVEAEQKQRPLPFNGTDLDDLLKTNFHMAASSKLKKSASNAEDRRRKSLLPWHRKTRSKSRDRNEAGTLMPAPPPPPPPLANKLSVLSSSSLKIASTQNSQTDLHSSRSSLSSFDAGAGQGASAESVCSLCRVILTDGATTIVQTRPEETVGQLVERLLEKRGLVYPYYDIVYHGSSKSIDTQLPSQVLAGKEVSIERRVAFKLDLPDPKVISVKSKPKKQLHEVIRPILHKYNYSMSNVKVLVRDTQAPIDLTQPVTMADGLRLQIVLLQSDFQLGGGTNMPPKLNKPMKPLPAAPATTSVTVKRNGTTSIPAVVASQSKLDEITNKVFNELLQSKVEACASDKQKSSELCSMKSNDETPSETSSFLRRQQQENSNIPGSKLPKLKKKSTSSQHSEEAQPTTSPSLITPTLLVDPKKPIIAKLKAGVKLQVTERVAEHQDELLEGLKRAQLARLEDQRGTEINFELPDFLKNKENLSAAASRLRKVRANLSPINKTAAASSTASNGSVPTPEAPQPAPRLSITRNQKASCVSPMKVDVEEEQQTEAITQSDTIELANGGYARGPPPLPPKPKVLPIKPSNWGVTAASVNTSPTGSTYSNKFSPVNQTSSPPATATLPISFGTKLPLEMSHKALEQTNARCAYLEEPSSSFV</sequence>
<dbReference type="CDD" id="cd08706">
    <property type="entry name" value="RGS_R12-like"/>
    <property type="match status" value="1"/>
</dbReference>
<dbReference type="GeneID" id="115621986"/>
<keyword evidence="2" id="KW-0343">GTPase activation</keyword>
<evidence type="ECO:0000259" key="8">
    <source>
        <dbReference type="PROSITE" id="PS50898"/>
    </source>
</evidence>
<dbReference type="InterPro" id="IPR029071">
    <property type="entry name" value="Ubiquitin-like_domsf"/>
</dbReference>
<dbReference type="SUPFAM" id="SSF48097">
    <property type="entry name" value="Regulator of G-protein signaling, RGS"/>
    <property type="match status" value="1"/>
</dbReference>
<gene>
    <name evidence="10" type="primary">LOC115621986</name>
</gene>
<feature type="compositionally biased region" description="Basic and acidic residues" evidence="5">
    <location>
        <begin position="200"/>
        <end position="210"/>
    </location>
</feature>
<dbReference type="PROSITE" id="PS50898">
    <property type="entry name" value="RBD"/>
    <property type="match status" value="2"/>
</dbReference>
<dbReference type="InterPro" id="IPR016137">
    <property type="entry name" value="RGS"/>
</dbReference>
<evidence type="ECO:0000256" key="2">
    <source>
        <dbReference type="ARBA" id="ARBA00022468"/>
    </source>
</evidence>
<dbReference type="InterPro" id="IPR001478">
    <property type="entry name" value="PDZ"/>
</dbReference>
<feature type="compositionally biased region" description="Pro residues" evidence="5">
    <location>
        <begin position="1052"/>
        <end position="1061"/>
    </location>
</feature>
<dbReference type="GO" id="GO:0009653">
    <property type="term" value="P:anatomical structure morphogenesis"/>
    <property type="evidence" value="ECO:0007669"/>
    <property type="project" value="UniProtKB-ARBA"/>
</dbReference>
<dbReference type="InterPro" id="IPR046995">
    <property type="entry name" value="RGS10/12/14-like"/>
</dbReference>
<dbReference type="GO" id="GO:0008277">
    <property type="term" value="P:regulation of G protein-coupled receptor signaling pathway"/>
    <property type="evidence" value="ECO:0007669"/>
    <property type="project" value="TreeGrafter"/>
</dbReference>
<dbReference type="SMART" id="SM00455">
    <property type="entry name" value="RBD"/>
    <property type="match status" value="2"/>
</dbReference>
<evidence type="ECO:0000256" key="5">
    <source>
        <dbReference type="SAM" id="MobiDB-lite"/>
    </source>
</evidence>
<feature type="compositionally biased region" description="Basic residues" evidence="5">
    <location>
        <begin position="179"/>
        <end position="194"/>
    </location>
</feature>
<dbReference type="InterPro" id="IPR011993">
    <property type="entry name" value="PH-like_dom_sf"/>
</dbReference>
<dbReference type="GO" id="GO:0005737">
    <property type="term" value="C:cytoplasm"/>
    <property type="evidence" value="ECO:0007669"/>
    <property type="project" value="UniProtKB-SubCell"/>
</dbReference>
<dbReference type="CDD" id="cd06710">
    <property type="entry name" value="PDZ_RGS12-like"/>
    <property type="match status" value="1"/>
</dbReference>
<dbReference type="PANTHER" id="PTHR45945:SF3">
    <property type="entry name" value="REGULATOR OF G-PROTEIN SIGNALING LOCO"/>
    <property type="match status" value="1"/>
</dbReference>
<name>A0A6J2T982_DROLE</name>
<dbReference type="Gene3D" id="1.10.167.10">
    <property type="entry name" value="Regulator of G-protein Signalling 4, domain 2"/>
    <property type="match status" value="1"/>
</dbReference>
<feature type="compositionally biased region" description="Low complexity" evidence="5">
    <location>
        <begin position="1382"/>
        <end position="1391"/>
    </location>
</feature>
<feature type="region of interest" description="Disordered" evidence="5">
    <location>
        <begin position="1013"/>
        <end position="1065"/>
    </location>
</feature>
<feature type="compositionally biased region" description="Polar residues" evidence="5">
    <location>
        <begin position="1343"/>
        <end position="1360"/>
    </location>
</feature>
<feature type="region of interest" description="Disordered" evidence="5">
    <location>
        <begin position="28"/>
        <end position="63"/>
    </location>
</feature>
<dbReference type="GO" id="GO:0048699">
    <property type="term" value="P:generation of neurons"/>
    <property type="evidence" value="ECO:0007669"/>
    <property type="project" value="UniProtKB-ARBA"/>
</dbReference>
<evidence type="ECO:0000256" key="3">
    <source>
        <dbReference type="ARBA" id="ARBA00022490"/>
    </source>
</evidence>
<dbReference type="PROSITE" id="PS50877">
    <property type="entry name" value="GOLOCO"/>
    <property type="match status" value="1"/>
</dbReference>
<dbReference type="FunFam" id="1.10.167.10:FF:000001">
    <property type="entry name" value="Putative regulator of g-protein signaling 12"/>
    <property type="match status" value="1"/>
</dbReference>
<dbReference type="PANTHER" id="PTHR45945">
    <property type="entry name" value="REGULATOR OF G-PROTEIN SIGNALING LOCO"/>
    <property type="match status" value="1"/>
</dbReference>
<dbReference type="InterPro" id="IPR024066">
    <property type="entry name" value="RGS_subdom1/3"/>
</dbReference>
<feature type="region of interest" description="Disordered" evidence="5">
    <location>
        <begin position="466"/>
        <end position="489"/>
    </location>
</feature>
<feature type="compositionally biased region" description="Low complexity" evidence="5">
    <location>
        <begin position="33"/>
        <end position="46"/>
    </location>
</feature>
<evidence type="ECO:0000256" key="1">
    <source>
        <dbReference type="ARBA" id="ARBA00004496"/>
    </source>
</evidence>
<keyword evidence="9" id="KW-1185">Reference proteome</keyword>
<feature type="domain" description="RBD" evidence="8">
    <location>
        <begin position="1181"/>
        <end position="1251"/>
    </location>
</feature>
<dbReference type="Pfam" id="PF02196">
    <property type="entry name" value="RBD"/>
    <property type="match status" value="1"/>
</dbReference>
<dbReference type="InterPro" id="IPR006020">
    <property type="entry name" value="PTB/PI_dom"/>
</dbReference>
<evidence type="ECO:0000313" key="9">
    <source>
        <dbReference type="Proteomes" id="UP000504634"/>
    </source>
</evidence>
<dbReference type="Gene3D" id="2.30.42.10">
    <property type="match status" value="1"/>
</dbReference>
<dbReference type="SUPFAM" id="SSF50156">
    <property type="entry name" value="PDZ domain-like"/>
    <property type="match status" value="1"/>
</dbReference>
<evidence type="ECO:0000313" key="10">
    <source>
        <dbReference type="RefSeq" id="XP_030371698.1"/>
    </source>
</evidence>
<feature type="compositionally biased region" description="Basic residues" evidence="5">
    <location>
        <begin position="1027"/>
        <end position="1039"/>
    </location>
</feature>
<organism evidence="9 10">
    <name type="scientific">Drosophila lebanonensis</name>
    <name type="common">Fruit fly</name>
    <name type="synonym">Scaptodrosophila lebanonensis</name>
    <dbReference type="NCBI Taxonomy" id="7225"/>
    <lineage>
        <taxon>Eukaryota</taxon>
        <taxon>Metazoa</taxon>
        <taxon>Ecdysozoa</taxon>
        <taxon>Arthropoda</taxon>
        <taxon>Hexapoda</taxon>
        <taxon>Insecta</taxon>
        <taxon>Pterygota</taxon>
        <taxon>Neoptera</taxon>
        <taxon>Endopterygota</taxon>
        <taxon>Diptera</taxon>
        <taxon>Brachycera</taxon>
        <taxon>Muscomorpha</taxon>
        <taxon>Ephydroidea</taxon>
        <taxon>Drosophilidae</taxon>
        <taxon>Scaptodrosophila</taxon>
    </lineage>
</organism>
<dbReference type="OrthoDB" id="196547at2759"/>
<dbReference type="SMART" id="SM00390">
    <property type="entry name" value="GoLoco"/>
    <property type="match status" value="1"/>
</dbReference>
<dbReference type="InterPro" id="IPR003109">
    <property type="entry name" value="GoLoco_motif"/>
</dbReference>
<dbReference type="PROSITE" id="PS50132">
    <property type="entry name" value="RGS"/>
    <property type="match status" value="1"/>
</dbReference>
<dbReference type="GO" id="GO:0005886">
    <property type="term" value="C:plasma membrane"/>
    <property type="evidence" value="ECO:0007669"/>
    <property type="project" value="TreeGrafter"/>
</dbReference>
<feature type="domain" description="RGS" evidence="7">
    <location>
        <begin position="867"/>
        <end position="983"/>
    </location>
</feature>
<keyword evidence="4" id="KW-0677">Repeat</keyword>
<dbReference type="SUPFAM" id="SSF50729">
    <property type="entry name" value="PH domain-like"/>
    <property type="match status" value="1"/>
</dbReference>
<keyword evidence="3" id="KW-0963">Cytoplasm</keyword>
<comment type="subcellular location">
    <subcellularLocation>
        <location evidence="1">Cytoplasm</location>
    </subcellularLocation>
</comment>
<dbReference type="InterPro" id="IPR003116">
    <property type="entry name" value="RBD_dom"/>
</dbReference>
<dbReference type="SMART" id="SM00462">
    <property type="entry name" value="PTB"/>
    <property type="match status" value="1"/>
</dbReference>
<feature type="region of interest" description="Disordered" evidence="5">
    <location>
        <begin position="178"/>
        <end position="210"/>
    </location>
</feature>
<feature type="domain" description="RBD" evidence="8">
    <location>
        <begin position="1110"/>
        <end position="1180"/>
    </location>
</feature>
<dbReference type="Gene3D" id="1.10.196.10">
    <property type="match status" value="1"/>
</dbReference>
<dbReference type="CDD" id="cd17067">
    <property type="entry name" value="RBD2_RGS12_like"/>
    <property type="match status" value="1"/>
</dbReference>
<evidence type="ECO:0000256" key="4">
    <source>
        <dbReference type="ARBA" id="ARBA00022737"/>
    </source>
</evidence>
<dbReference type="Pfam" id="PF00615">
    <property type="entry name" value="RGS"/>
    <property type="match status" value="1"/>
</dbReference>
<dbReference type="InterPro" id="IPR036305">
    <property type="entry name" value="RGS_sf"/>
</dbReference>
<dbReference type="Gene3D" id="3.10.20.90">
    <property type="entry name" value="Phosphatidylinositol 3-kinase Catalytic Subunit, Chain A, domain 1"/>
    <property type="match status" value="2"/>
</dbReference>
<feature type="domain" description="PDZ" evidence="6">
    <location>
        <begin position="65"/>
        <end position="142"/>
    </location>
</feature>
<accession>A0A6J2T982</accession>
<feature type="region of interest" description="Disordered" evidence="5">
    <location>
        <begin position="655"/>
        <end position="679"/>
    </location>
</feature>
<dbReference type="SMART" id="SM00315">
    <property type="entry name" value="RGS"/>
    <property type="match status" value="1"/>
</dbReference>
<feature type="compositionally biased region" description="Polar residues" evidence="5">
    <location>
        <begin position="473"/>
        <end position="489"/>
    </location>
</feature>